<gene>
    <name evidence="2" type="ORF">AKAME5_000899600</name>
</gene>
<feature type="compositionally biased region" description="Polar residues" evidence="1">
    <location>
        <begin position="30"/>
        <end position="41"/>
    </location>
</feature>
<accession>A0AAD3R6F9</accession>
<feature type="region of interest" description="Disordered" evidence="1">
    <location>
        <begin position="124"/>
        <end position="151"/>
    </location>
</feature>
<evidence type="ECO:0000313" key="3">
    <source>
        <dbReference type="Proteomes" id="UP001279410"/>
    </source>
</evidence>
<feature type="compositionally biased region" description="Polar residues" evidence="1">
    <location>
        <begin position="63"/>
        <end position="81"/>
    </location>
</feature>
<dbReference type="AlphaFoldDB" id="A0AAD3R6F9"/>
<sequence>MDSLHTTRISHDRDYDRRERGRSMERGTQPDRSTGETQQGSHLIESAARSPPPSDHMLDRHYSSTGSYRSEPTLDRTNNSPDPRHRQDTATADSGYRLRDLEPLEKPLNVLLLKNRLNEDISEIESYPLPTPRTTGGGPPLTLSSHSSNERLQRSLNKSFFVNSSAA</sequence>
<feature type="region of interest" description="Disordered" evidence="1">
    <location>
        <begin position="1"/>
        <end position="102"/>
    </location>
</feature>
<reference evidence="2" key="1">
    <citation type="submission" date="2022-08" db="EMBL/GenBank/DDBJ databases">
        <title>Genome sequencing of akame (Lates japonicus).</title>
        <authorList>
            <person name="Hashiguchi Y."/>
            <person name="Takahashi H."/>
        </authorList>
    </citation>
    <scope>NUCLEOTIDE SEQUENCE</scope>
    <source>
        <strain evidence="2">Kochi</strain>
    </source>
</reference>
<protein>
    <submittedName>
        <fullName evidence="2">Tight junction protein ZO-2</fullName>
    </submittedName>
</protein>
<evidence type="ECO:0000256" key="1">
    <source>
        <dbReference type="SAM" id="MobiDB-lite"/>
    </source>
</evidence>
<proteinExistence type="predicted"/>
<evidence type="ECO:0000313" key="2">
    <source>
        <dbReference type="EMBL" id="GLD56685.1"/>
    </source>
</evidence>
<dbReference type="EMBL" id="BRZM01000027">
    <property type="protein sequence ID" value="GLD56685.1"/>
    <property type="molecule type" value="Genomic_DNA"/>
</dbReference>
<feature type="compositionally biased region" description="Basic and acidic residues" evidence="1">
    <location>
        <begin position="9"/>
        <end position="29"/>
    </location>
</feature>
<keyword evidence="3" id="KW-1185">Reference proteome</keyword>
<dbReference type="Proteomes" id="UP001279410">
    <property type="component" value="Unassembled WGS sequence"/>
</dbReference>
<organism evidence="2 3">
    <name type="scientific">Lates japonicus</name>
    <name type="common">Japanese lates</name>
    <dbReference type="NCBI Taxonomy" id="270547"/>
    <lineage>
        <taxon>Eukaryota</taxon>
        <taxon>Metazoa</taxon>
        <taxon>Chordata</taxon>
        <taxon>Craniata</taxon>
        <taxon>Vertebrata</taxon>
        <taxon>Euteleostomi</taxon>
        <taxon>Actinopterygii</taxon>
        <taxon>Neopterygii</taxon>
        <taxon>Teleostei</taxon>
        <taxon>Neoteleostei</taxon>
        <taxon>Acanthomorphata</taxon>
        <taxon>Carangaria</taxon>
        <taxon>Carangaria incertae sedis</taxon>
        <taxon>Centropomidae</taxon>
        <taxon>Lates</taxon>
    </lineage>
</organism>
<comment type="caution">
    <text evidence="2">The sequence shown here is derived from an EMBL/GenBank/DDBJ whole genome shotgun (WGS) entry which is preliminary data.</text>
</comment>
<name>A0AAD3R6F9_LATJO</name>